<keyword evidence="5" id="KW-1185">Reference proteome</keyword>
<feature type="domain" description="Peptidase S1" evidence="3">
    <location>
        <begin position="17"/>
        <end position="231"/>
    </location>
</feature>
<feature type="region of interest" description="Disordered" evidence="2">
    <location>
        <begin position="1"/>
        <end position="23"/>
    </location>
</feature>
<sequence length="239" mass="26463">PPLQPMLVSRETSRSEIVGGHEAKPHSRPYMAYLQRTTLGDFCGGFLVAQDWVMTAAHCRGNLTVTLGAHNIHKQEDSQQRFAVQSYHPHPDYKEHSKAHDILLLKLKGNAQLNKYVNVIHLPRANSNIAPGSQCSTAGWGRIDHGKATSKLFETNVTIWPTMNCRFLNLLDAIICAGSSHRVKDCSQGDDGGPLVCSGTAAGIFSYGFNVPPGFYTRIASYLPWIKRTMPYTPLGRWC</sequence>
<dbReference type="PROSITE" id="PS00134">
    <property type="entry name" value="TRYPSIN_HIS"/>
    <property type="match status" value="1"/>
</dbReference>
<dbReference type="PRINTS" id="PR00722">
    <property type="entry name" value="CHYMOTRYPSIN"/>
</dbReference>
<dbReference type="PANTHER" id="PTHR24271:SF90">
    <property type="entry name" value="PEPTIDASE S1 DOMAIN-CONTAINING PROTEIN"/>
    <property type="match status" value="1"/>
</dbReference>
<dbReference type="Proteomes" id="UP000694403">
    <property type="component" value="Unplaced"/>
</dbReference>
<reference evidence="4" key="1">
    <citation type="submission" date="2025-08" db="UniProtKB">
        <authorList>
            <consortium name="Ensembl"/>
        </authorList>
    </citation>
    <scope>IDENTIFICATION</scope>
</reference>
<dbReference type="GO" id="GO:0006508">
    <property type="term" value="P:proteolysis"/>
    <property type="evidence" value="ECO:0007669"/>
    <property type="project" value="InterPro"/>
</dbReference>
<feature type="compositionally biased region" description="Basic and acidic residues" evidence="2">
    <location>
        <begin position="11"/>
        <end position="23"/>
    </location>
</feature>
<evidence type="ECO:0000256" key="2">
    <source>
        <dbReference type="SAM" id="MobiDB-lite"/>
    </source>
</evidence>
<dbReference type="InterPro" id="IPR001314">
    <property type="entry name" value="Peptidase_S1A"/>
</dbReference>
<evidence type="ECO:0000313" key="4">
    <source>
        <dbReference type="Ensembl" id="ENSCSRP00000020758.1"/>
    </source>
</evidence>
<dbReference type="PROSITE" id="PS50240">
    <property type="entry name" value="TRYPSIN_DOM"/>
    <property type="match status" value="1"/>
</dbReference>
<dbReference type="CDD" id="cd00190">
    <property type="entry name" value="Tryp_SPc"/>
    <property type="match status" value="1"/>
</dbReference>
<evidence type="ECO:0000256" key="1">
    <source>
        <dbReference type="ARBA" id="ARBA00023157"/>
    </source>
</evidence>
<dbReference type="Gene3D" id="2.40.10.10">
    <property type="entry name" value="Trypsin-like serine proteases"/>
    <property type="match status" value="2"/>
</dbReference>
<dbReference type="PANTHER" id="PTHR24271">
    <property type="entry name" value="KALLIKREIN-RELATED"/>
    <property type="match status" value="1"/>
</dbReference>
<dbReference type="SUPFAM" id="SSF50494">
    <property type="entry name" value="Trypsin-like serine proteases"/>
    <property type="match status" value="1"/>
</dbReference>
<dbReference type="SMART" id="SM00020">
    <property type="entry name" value="Tryp_SPc"/>
    <property type="match status" value="1"/>
</dbReference>
<evidence type="ECO:0000259" key="3">
    <source>
        <dbReference type="PROSITE" id="PS50240"/>
    </source>
</evidence>
<name>A0A8C3SYL2_CHESE</name>
<proteinExistence type="predicted"/>
<dbReference type="InterPro" id="IPR009003">
    <property type="entry name" value="Peptidase_S1_PA"/>
</dbReference>
<organism evidence="4 5">
    <name type="scientific">Chelydra serpentina</name>
    <name type="common">Snapping turtle</name>
    <name type="synonym">Testudo serpentina</name>
    <dbReference type="NCBI Taxonomy" id="8475"/>
    <lineage>
        <taxon>Eukaryota</taxon>
        <taxon>Metazoa</taxon>
        <taxon>Chordata</taxon>
        <taxon>Craniata</taxon>
        <taxon>Vertebrata</taxon>
        <taxon>Euteleostomi</taxon>
        <taxon>Archelosauria</taxon>
        <taxon>Testudinata</taxon>
        <taxon>Testudines</taxon>
        <taxon>Cryptodira</taxon>
        <taxon>Durocryptodira</taxon>
        <taxon>Americhelydia</taxon>
        <taxon>Chelydroidea</taxon>
        <taxon>Chelydridae</taxon>
        <taxon>Chelydra</taxon>
    </lineage>
</organism>
<accession>A0A8C3SYL2</accession>
<dbReference type="FunFam" id="2.40.10.10:FF:000005">
    <property type="entry name" value="Serine protease 37"/>
    <property type="match status" value="1"/>
</dbReference>
<dbReference type="Pfam" id="PF00089">
    <property type="entry name" value="Trypsin"/>
    <property type="match status" value="1"/>
</dbReference>
<dbReference type="InterPro" id="IPR001254">
    <property type="entry name" value="Trypsin_dom"/>
</dbReference>
<reference evidence="4" key="2">
    <citation type="submission" date="2025-09" db="UniProtKB">
        <authorList>
            <consortium name="Ensembl"/>
        </authorList>
    </citation>
    <scope>IDENTIFICATION</scope>
</reference>
<dbReference type="AlphaFoldDB" id="A0A8C3SYL2"/>
<protein>
    <recommendedName>
        <fullName evidence="3">Peptidase S1 domain-containing protein</fullName>
    </recommendedName>
</protein>
<keyword evidence="1" id="KW-1015">Disulfide bond</keyword>
<dbReference type="GO" id="GO:0004252">
    <property type="term" value="F:serine-type endopeptidase activity"/>
    <property type="evidence" value="ECO:0007669"/>
    <property type="project" value="InterPro"/>
</dbReference>
<dbReference type="InterPro" id="IPR043504">
    <property type="entry name" value="Peptidase_S1_PA_chymotrypsin"/>
</dbReference>
<dbReference type="Ensembl" id="ENSCSRT00000021680.1">
    <property type="protein sequence ID" value="ENSCSRP00000020758.1"/>
    <property type="gene ID" value="ENSCSRG00000015485.1"/>
</dbReference>
<dbReference type="InterPro" id="IPR018114">
    <property type="entry name" value="TRYPSIN_HIS"/>
</dbReference>
<evidence type="ECO:0000313" key="5">
    <source>
        <dbReference type="Proteomes" id="UP000694403"/>
    </source>
</evidence>